<evidence type="ECO:0000313" key="4">
    <source>
        <dbReference type="Proteomes" id="UP001342418"/>
    </source>
</evidence>
<keyword evidence="3" id="KW-0328">Glycosyltransferase</keyword>
<dbReference type="PANTHER" id="PTHR46401:SF8">
    <property type="entry name" value="BLL6006 PROTEIN"/>
    <property type="match status" value="1"/>
</dbReference>
<dbReference type="SUPFAM" id="SSF53756">
    <property type="entry name" value="UDP-Glycosyltransferase/glycogen phosphorylase"/>
    <property type="match status" value="1"/>
</dbReference>
<dbReference type="InterPro" id="IPR028098">
    <property type="entry name" value="Glyco_trans_4-like_N"/>
</dbReference>
<organism evidence="3 4">
    <name type="scientific">Nitratireductor thuwali</name>
    <dbReference type="NCBI Taxonomy" id="2267699"/>
    <lineage>
        <taxon>Bacteria</taxon>
        <taxon>Pseudomonadati</taxon>
        <taxon>Pseudomonadota</taxon>
        <taxon>Alphaproteobacteria</taxon>
        <taxon>Hyphomicrobiales</taxon>
        <taxon>Phyllobacteriaceae</taxon>
        <taxon>Nitratireductor</taxon>
    </lineage>
</organism>
<sequence>MTILQNLDARGTSTAPYVVRRPRLLMTVDAVGGIWRYAMELARALVHHDIAIYFAGLGPPPSREQVVEAEGLGTLLWLDQPLDWMAHDAAALEGIPAAIGGLVEDQDIDLVHLNVPSQAARLDVRVPTVAVSHSCVASWWRTVRGTGLPEEWAWQEKSVREGFSRADAIVAPSGAHAHLLTKCYGPLPGLEVVHNGISSVLHRRDKEPFAFAAGRWWDEGKNGRIFNEVAARLDWPLVLAGSATGPSGEAAGYEGETLGELPHSRVIDFMQCAGIVVSPSLYEPFGLAALEGARAGAALALADIPVYRELWQDAAVFFDPRDGSSLHEALTRLISDPGLRSELGERALASSRRYSPHLQAEKMVEIYRSLSPVFSKHSSAEA</sequence>
<dbReference type="GO" id="GO:0102710">
    <property type="term" value="F:D-inositol-3-phosphate glycosyltransferase activity"/>
    <property type="evidence" value="ECO:0007669"/>
    <property type="project" value="UniProtKB-EC"/>
</dbReference>
<dbReference type="Pfam" id="PF00534">
    <property type="entry name" value="Glycos_transf_1"/>
    <property type="match status" value="1"/>
</dbReference>
<proteinExistence type="predicted"/>
<dbReference type="EMBL" id="CP030941">
    <property type="protein sequence ID" value="UUP16763.1"/>
    <property type="molecule type" value="Genomic_DNA"/>
</dbReference>
<name>A0ABY5MFE3_9HYPH</name>
<gene>
    <name evidence="3" type="primary">mshA</name>
    <name evidence="3" type="ORF">NTH_01210</name>
</gene>
<evidence type="ECO:0000313" key="3">
    <source>
        <dbReference type="EMBL" id="UUP16763.1"/>
    </source>
</evidence>
<protein>
    <submittedName>
        <fullName evidence="3">D-inositol-3-phosphate glycosyltransferase</fullName>
        <ecNumber evidence="3">2.4.1.250</ecNumber>
    </submittedName>
</protein>
<reference evidence="3 4" key="1">
    <citation type="submission" date="2018-07" db="EMBL/GenBank/DDBJ databases">
        <title>Genome sequence of Nitratireductor thuwali#1536.</title>
        <authorList>
            <person name="Michoud G."/>
            <person name="Merlino G."/>
            <person name="Sefrji F.O."/>
            <person name="Daffonchio D."/>
        </authorList>
    </citation>
    <scope>NUCLEOTIDE SEQUENCE [LARGE SCALE GENOMIC DNA]</scope>
    <source>
        <strain evidence="4">Nit1536</strain>
    </source>
</reference>
<feature type="domain" description="Glycosyl transferase family 1" evidence="1">
    <location>
        <begin position="257"/>
        <end position="347"/>
    </location>
</feature>
<dbReference type="RefSeq" id="WP_338529167.1">
    <property type="nucleotide sequence ID" value="NZ_CP030941.1"/>
</dbReference>
<dbReference type="Proteomes" id="UP001342418">
    <property type="component" value="Chromosome"/>
</dbReference>
<evidence type="ECO:0000259" key="1">
    <source>
        <dbReference type="Pfam" id="PF00534"/>
    </source>
</evidence>
<feature type="domain" description="Glycosyltransferase subfamily 4-like N-terminal" evidence="2">
    <location>
        <begin position="31"/>
        <end position="197"/>
    </location>
</feature>
<dbReference type="Gene3D" id="3.40.50.2000">
    <property type="entry name" value="Glycogen Phosphorylase B"/>
    <property type="match status" value="2"/>
</dbReference>
<keyword evidence="3" id="KW-0808">Transferase</keyword>
<keyword evidence="4" id="KW-1185">Reference proteome</keyword>
<dbReference type="InterPro" id="IPR001296">
    <property type="entry name" value="Glyco_trans_1"/>
</dbReference>
<dbReference type="PANTHER" id="PTHR46401">
    <property type="entry name" value="GLYCOSYLTRANSFERASE WBBK-RELATED"/>
    <property type="match status" value="1"/>
</dbReference>
<dbReference type="EC" id="2.4.1.250" evidence="3"/>
<evidence type="ECO:0000259" key="2">
    <source>
        <dbReference type="Pfam" id="PF13439"/>
    </source>
</evidence>
<dbReference type="CDD" id="cd03801">
    <property type="entry name" value="GT4_PimA-like"/>
    <property type="match status" value="1"/>
</dbReference>
<dbReference type="Pfam" id="PF13439">
    <property type="entry name" value="Glyco_transf_4"/>
    <property type="match status" value="1"/>
</dbReference>
<accession>A0ABY5MFE3</accession>